<dbReference type="EMBL" id="FPHD01000024">
    <property type="protein sequence ID" value="SFV54265.1"/>
    <property type="molecule type" value="Genomic_DNA"/>
</dbReference>
<dbReference type="Pfam" id="PF02563">
    <property type="entry name" value="Poly_export"/>
    <property type="match status" value="1"/>
</dbReference>
<evidence type="ECO:0000256" key="4">
    <source>
        <dbReference type="ARBA" id="ARBA00022452"/>
    </source>
</evidence>
<dbReference type="InterPro" id="IPR054765">
    <property type="entry name" value="SLBB_dom"/>
</dbReference>
<keyword evidence="8" id="KW-0625">Polysaccharide transport</keyword>
<keyword evidence="3" id="KW-0813">Transport</keyword>
<dbReference type="InterPro" id="IPR003715">
    <property type="entry name" value="Poly_export_N"/>
</dbReference>
<evidence type="ECO:0000259" key="16">
    <source>
        <dbReference type="Pfam" id="PF22461"/>
    </source>
</evidence>
<evidence type="ECO:0000256" key="6">
    <source>
        <dbReference type="ARBA" id="ARBA00022692"/>
    </source>
</evidence>
<dbReference type="Gene3D" id="3.10.560.10">
    <property type="entry name" value="Outer membrane lipoprotein wza domain like"/>
    <property type="match status" value="1"/>
</dbReference>
<keyword evidence="14 17" id="KW-0449">Lipoprotein</keyword>
<keyword evidence="4" id="KW-1134">Transmembrane beta strand</keyword>
<evidence type="ECO:0000256" key="1">
    <source>
        <dbReference type="ARBA" id="ARBA00004571"/>
    </source>
</evidence>
<dbReference type="PANTHER" id="PTHR33619:SF3">
    <property type="entry name" value="POLYSACCHARIDE EXPORT PROTEIN GFCE-RELATED"/>
    <property type="match status" value="1"/>
</dbReference>
<evidence type="ECO:0000256" key="12">
    <source>
        <dbReference type="ARBA" id="ARBA00023139"/>
    </source>
</evidence>
<dbReference type="GO" id="GO:0046930">
    <property type="term" value="C:pore complex"/>
    <property type="evidence" value="ECO:0007669"/>
    <property type="project" value="UniProtKB-KW"/>
</dbReference>
<keyword evidence="11" id="KW-0472">Membrane</keyword>
<feature type="domain" description="SLBB" evidence="16">
    <location>
        <begin position="133"/>
        <end position="213"/>
    </location>
</feature>
<dbReference type="AlphaFoldDB" id="A0A1W1BL95"/>
<keyword evidence="7" id="KW-0732">Signal</keyword>
<dbReference type="GO" id="GO:0015159">
    <property type="term" value="F:polysaccharide transmembrane transporter activity"/>
    <property type="evidence" value="ECO:0007669"/>
    <property type="project" value="InterPro"/>
</dbReference>
<proteinExistence type="inferred from homology"/>
<evidence type="ECO:0000256" key="3">
    <source>
        <dbReference type="ARBA" id="ARBA00022448"/>
    </source>
</evidence>
<gene>
    <name evidence="17" type="ORF">MNB_SV-8-374</name>
</gene>
<keyword evidence="9" id="KW-0406">Ion transport</keyword>
<dbReference type="GO" id="GO:0015288">
    <property type="term" value="F:porin activity"/>
    <property type="evidence" value="ECO:0007669"/>
    <property type="project" value="UniProtKB-KW"/>
</dbReference>
<evidence type="ECO:0000256" key="9">
    <source>
        <dbReference type="ARBA" id="ARBA00023065"/>
    </source>
</evidence>
<evidence type="ECO:0000259" key="15">
    <source>
        <dbReference type="Pfam" id="PF02563"/>
    </source>
</evidence>
<evidence type="ECO:0000256" key="5">
    <source>
        <dbReference type="ARBA" id="ARBA00022597"/>
    </source>
</evidence>
<evidence type="ECO:0000256" key="10">
    <source>
        <dbReference type="ARBA" id="ARBA00023114"/>
    </source>
</evidence>
<evidence type="ECO:0000256" key="11">
    <source>
        <dbReference type="ARBA" id="ARBA00023136"/>
    </source>
</evidence>
<evidence type="ECO:0000313" key="17">
    <source>
        <dbReference type="EMBL" id="SFV54265.1"/>
    </source>
</evidence>
<dbReference type="PANTHER" id="PTHR33619">
    <property type="entry name" value="POLYSACCHARIDE EXPORT PROTEIN GFCE-RELATED"/>
    <property type="match status" value="1"/>
</dbReference>
<dbReference type="PROSITE" id="PS51257">
    <property type="entry name" value="PROKAR_LIPOPROTEIN"/>
    <property type="match status" value="1"/>
</dbReference>
<keyword evidence="13" id="KW-0998">Cell outer membrane</keyword>
<comment type="similarity">
    <text evidence="2">Belongs to the BexD/CtrA/VexA family.</text>
</comment>
<evidence type="ECO:0000256" key="8">
    <source>
        <dbReference type="ARBA" id="ARBA00023047"/>
    </source>
</evidence>
<dbReference type="Pfam" id="PF22461">
    <property type="entry name" value="SLBB_2"/>
    <property type="match status" value="1"/>
</dbReference>
<evidence type="ECO:0000256" key="2">
    <source>
        <dbReference type="ARBA" id="ARBA00009450"/>
    </source>
</evidence>
<comment type="subcellular location">
    <subcellularLocation>
        <location evidence="1">Cell outer membrane</location>
        <topology evidence="1">Multi-pass membrane protein</topology>
    </subcellularLocation>
</comment>
<evidence type="ECO:0000256" key="13">
    <source>
        <dbReference type="ARBA" id="ARBA00023237"/>
    </source>
</evidence>
<keyword evidence="10" id="KW-0626">Porin</keyword>
<dbReference type="InterPro" id="IPR049712">
    <property type="entry name" value="Poly_export"/>
</dbReference>
<feature type="domain" description="Polysaccharide export protein N-terminal" evidence="15">
    <location>
        <begin position="46"/>
        <end position="130"/>
    </location>
</feature>
<keyword evidence="12" id="KW-0564">Palmitate</keyword>
<accession>A0A1W1BL95</accession>
<evidence type="ECO:0000256" key="7">
    <source>
        <dbReference type="ARBA" id="ARBA00022729"/>
    </source>
</evidence>
<keyword evidence="6" id="KW-0812">Transmembrane</keyword>
<dbReference type="GO" id="GO:0006811">
    <property type="term" value="P:monoatomic ion transport"/>
    <property type="evidence" value="ECO:0007669"/>
    <property type="project" value="UniProtKB-KW"/>
</dbReference>
<name>A0A1W1BL95_9ZZZZ</name>
<organism evidence="17">
    <name type="scientific">hydrothermal vent metagenome</name>
    <dbReference type="NCBI Taxonomy" id="652676"/>
    <lineage>
        <taxon>unclassified sequences</taxon>
        <taxon>metagenomes</taxon>
        <taxon>ecological metagenomes</taxon>
    </lineage>
</organism>
<evidence type="ECO:0000256" key="14">
    <source>
        <dbReference type="ARBA" id="ARBA00023288"/>
    </source>
</evidence>
<reference evidence="17" key="1">
    <citation type="submission" date="2016-10" db="EMBL/GenBank/DDBJ databases">
        <authorList>
            <person name="de Groot N.N."/>
        </authorList>
    </citation>
    <scope>NUCLEOTIDE SEQUENCE</scope>
</reference>
<protein>
    <submittedName>
        <fullName evidence="17">Polysaccharide export lipoprotein Wza</fullName>
    </submittedName>
</protein>
<keyword evidence="5" id="KW-0762">Sugar transport</keyword>
<dbReference type="GO" id="GO:0009279">
    <property type="term" value="C:cell outer membrane"/>
    <property type="evidence" value="ECO:0007669"/>
    <property type="project" value="UniProtKB-SubCell"/>
</dbReference>
<sequence length="251" mass="28331">MKHIFLYILVALAMVGCSSKENYILFNKTKISNPDANKTITRLHNVRYEYRIQPHDRISITMYNHPELGTSSVQSQKQDTRGVLVDSRGFIRLPLVKKVHIAGLTQTSAQEKIERAYKKYLEDAAVYLEVLNKRAYILGEIKKPGEITLFNEKLTLLQVLAKAGGMTDYANRKAIVVLKNRNNKVITQTVDLTGANSLKVANLMIYPNDIIYVTPNNMKPFNAKVGQYSPIFGLASSILNPLVNIKYLSNN</sequence>